<dbReference type="Proteomes" id="UP001157355">
    <property type="component" value="Unassembled WGS sequence"/>
</dbReference>
<dbReference type="AlphaFoldDB" id="A0AA37TUA6"/>
<dbReference type="RefSeq" id="WP_284325872.1">
    <property type="nucleotide sequence ID" value="NZ_BSPP01000010.1"/>
</dbReference>
<reference evidence="2 3" key="1">
    <citation type="journal article" date="2014" name="Int. J. Syst. Evol. Microbiol.">
        <title>Complete genome sequence of Corynebacterium casei LMG S-19264T (=DSM 44701T), isolated from a smear-ripened cheese.</title>
        <authorList>
            <consortium name="US DOE Joint Genome Institute (JGI-PGF)"/>
            <person name="Walter F."/>
            <person name="Albersmeier A."/>
            <person name="Kalinowski J."/>
            <person name="Ruckert C."/>
        </authorList>
    </citation>
    <scope>NUCLEOTIDE SEQUENCE [LARGE SCALE GENOMIC DNA]</scope>
    <source>
        <strain evidence="2 3">NBRC 111766</strain>
    </source>
</reference>
<comment type="caution">
    <text evidence="2">The sequence shown here is derived from an EMBL/GenBank/DDBJ whole genome shotgun (WGS) entry which is preliminary data.</text>
</comment>
<evidence type="ECO:0000259" key="1">
    <source>
        <dbReference type="SMART" id="SM00507"/>
    </source>
</evidence>
<feature type="domain" description="HNH nuclease" evidence="1">
    <location>
        <begin position="50"/>
        <end position="108"/>
    </location>
</feature>
<proteinExistence type="predicted"/>
<protein>
    <recommendedName>
        <fullName evidence="1">HNH nuclease domain-containing protein</fullName>
    </recommendedName>
</protein>
<accession>A0AA37TUA6</accession>
<evidence type="ECO:0000313" key="3">
    <source>
        <dbReference type="Proteomes" id="UP001157355"/>
    </source>
</evidence>
<dbReference type="EMBL" id="BSPP01000010">
    <property type="protein sequence ID" value="GLS87697.1"/>
    <property type="molecule type" value="Genomic_DNA"/>
</dbReference>
<dbReference type="GO" id="GO:0005829">
    <property type="term" value="C:cytosol"/>
    <property type="evidence" value="ECO:0007669"/>
    <property type="project" value="TreeGrafter"/>
</dbReference>
<dbReference type="InterPro" id="IPR003615">
    <property type="entry name" value="HNH_nuc"/>
</dbReference>
<gene>
    <name evidence="2" type="ORF">GCM10010873_26710</name>
</gene>
<sequence length="119" mass="14298">MARLRQMPSRLQPAPRRLAPLITVGEQGRDRLRDATQEWRKWYKTARWQAVAKRIKERDNYTCQWPGCGLISDAKYAMVVDHKLQHHGDEQMFWDEKNLQCLCKPCHDMHKQRQERANR</sequence>
<organism evidence="2 3">
    <name type="scientific">Cypionkella aquatica</name>
    <dbReference type="NCBI Taxonomy" id="1756042"/>
    <lineage>
        <taxon>Bacteria</taxon>
        <taxon>Pseudomonadati</taxon>
        <taxon>Pseudomonadota</taxon>
        <taxon>Alphaproteobacteria</taxon>
        <taxon>Rhodobacterales</taxon>
        <taxon>Paracoccaceae</taxon>
        <taxon>Cypionkella</taxon>
    </lineage>
</organism>
<dbReference type="PANTHER" id="PTHR41286">
    <property type="entry name" value="HNH NUCLEASE YAJD-RELATED"/>
    <property type="match status" value="1"/>
</dbReference>
<dbReference type="Gene3D" id="1.10.30.50">
    <property type="match status" value="1"/>
</dbReference>
<dbReference type="SMART" id="SM00507">
    <property type="entry name" value="HNHc"/>
    <property type="match status" value="1"/>
</dbReference>
<dbReference type="PANTHER" id="PTHR41286:SF1">
    <property type="entry name" value="HNH NUCLEASE YAJD-RELATED"/>
    <property type="match status" value="1"/>
</dbReference>
<keyword evidence="3" id="KW-1185">Reference proteome</keyword>
<name>A0AA37TUA6_9RHOB</name>
<evidence type="ECO:0000313" key="2">
    <source>
        <dbReference type="EMBL" id="GLS87697.1"/>
    </source>
</evidence>
<dbReference type="CDD" id="cd00085">
    <property type="entry name" value="HNHc"/>
    <property type="match status" value="1"/>
</dbReference>